<comment type="caution">
    <text evidence="2">The sequence shown here is derived from an EMBL/GenBank/DDBJ whole genome shotgun (WGS) entry which is preliminary data.</text>
</comment>
<accession>A0A1F6P7B7</accession>
<gene>
    <name evidence="2" type="ORF">A2563_00565</name>
</gene>
<keyword evidence="1" id="KW-0812">Transmembrane</keyword>
<feature type="transmembrane region" description="Helical" evidence="1">
    <location>
        <begin position="99"/>
        <end position="116"/>
    </location>
</feature>
<dbReference type="EMBL" id="MFRA01000008">
    <property type="protein sequence ID" value="OGH92069.1"/>
    <property type="molecule type" value="Genomic_DNA"/>
</dbReference>
<evidence type="ECO:0000256" key="1">
    <source>
        <dbReference type="SAM" id="Phobius"/>
    </source>
</evidence>
<reference evidence="2 3" key="1">
    <citation type="journal article" date="2016" name="Nat. Commun.">
        <title>Thousands of microbial genomes shed light on interconnected biogeochemical processes in an aquifer system.</title>
        <authorList>
            <person name="Anantharaman K."/>
            <person name="Brown C.T."/>
            <person name="Hug L.A."/>
            <person name="Sharon I."/>
            <person name="Castelle C.J."/>
            <person name="Probst A.J."/>
            <person name="Thomas B.C."/>
            <person name="Singh A."/>
            <person name="Wilkins M.J."/>
            <person name="Karaoz U."/>
            <person name="Brodie E.L."/>
            <person name="Williams K.H."/>
            <person name="Hubbard S.S."/>
            <person name="Banfield J.F."/>
        </authorList>
    </citation>
    <scope>NUCLEOTIDE SEQUENCE [LARGE SCALE GENOMIC DNA]</scope>
</reference>
<dbReference type="Proteomes" id="UP000176634">
    <property type="component" value="Unassembled WGS sequence"/>
</dbReference>
<sequence length="134" mass="15801">MFLLVHFGQHFLGPVIRQRNFLQYLFHLLGQSFLTNIFFFAYSFFLSTAVVNISFLLFGGNAAVARTAFHQIAKNIFVRLSFMRSASFLHYRLHFVKKLLCYDWLVFAFVQFAVVFKHAAIKRIFENELCHAHR</sequence>
<feature type="transmembrane region" description="Helical" evidence="1">
    <location>
        <begin position="41"/>
        <end position="64"/>
    </location>
</feature>
<organism evidence="2 3">
    <name type="scientific">Candidatus Magasanikbacteria bacterium RIFOXYD1_FULL_40_23</name>
    <dbReference type="NCBI Taxonomy" id="1798705"/>
    <lineage>
        <taxon>Bacteria</taxon>
        <taxon>Candidatus Magasanikiibacteriota</taxon>
    </lineage>
</organism>
<evidence type="ECO:0000313" key="3">
    <source>
        <dbReference type="Proteomes" id="UP000176634"/>
    </source>
</evidence>
<keyword evidence="1" id="KW-1133">Transmembrane helix</keyword>
<name>A0A1F6P7B7_9BACT</name>
<keyword evidence="1" id="KW-0472">Membrane</keyword>
<dbReference type="AlphaFoldDB" id="A0A1F6P7B7"/>
<proteinExistence type="predicted"/>
<evidence type="ECO:0000313" key="2">
    <source>
        <dbReference type="EMBL" id="OGH92069.1"/>
    </source>
</evidence>
<protein>
    <submittedName>
        <fullName evidence="2">Uncharacterized protein</fullName>
    </submittedName>
</protein>